<keyword evidence="2" id="KW-1185">Reference proteome</keyword>
<evidence type="ECO:0000313" key="1">
    <source>
        <dbReference type="EMBL" id="GIM80437.1"/>
    </source>
</evidence>
<comment type="caution">
    <text evidence="1">The sequence shown here is derived from an EMBL/GenBank/DDBJ whole genome shotgun (WGS) entry which is preliminary data.</text>
</comment>
<proteinExistence type="predicted"/>
<organism evidence="1 2">
    <name type="scientific">Actinoplanes auranticolor</name>
    <dbReference type="NCBI Taxonomy" id="47988"/>
    <lineage>
        <taxon>Bacteria</taxon>
        <taxon>Bacillati</taxon>
        <taxon>Actinomycetota</taxon>
        <taxon>Actinomycetes</taxon>
        <taxon>Micromonosporales</taxon>
        <taxon>Micromonosporaceae</taxon>
        <taxon>Actinoplanes</taxon>
    </lineage>
</organism>
<evidence type="ECO:0000313" key="2">
    <source>
        <dbReference type="Proteomes" id="UP000681340"/>
    </source>
</evidence>
<dbReference type="AlphaFoldDB" id="A0A919SXS0"/>
<name>A0A919SXS0_9ACTN</name>
<accession>A0A919SXS0</accession>
<protein>
    <submittedName>
        <fullName evidence="1">Uncharacterized protein</fullName>
    </submittedName>
</protein>
<reference evidence="1" key="1">
    <citation type="submission" date="2021-03" db="EMBL/GenBank/DDBJ databases">
        <title>Whole genome shotgun sequence of Actinoplanes auranticolor NBRC 12245.</title>
        <authorList>
            <person name="Komaki H."/>
            <person name="Tamura T."/>
        </authorList>
    </citation>
    <scope>NUCLEOTIDE SEQUENCE</scope>
    <source>
        <strain evidence="1">NBRC 12245</strain>
    </source>
</reference>
<gene>
    <name evidence="1" type="ORF">Aau02nite_90550</name>
</gene>
<dbReference type="EMBL" id="BOQL01000099">
    <property type="protein sequence ID" value="GIM80437.1"/>
    <property type="molecule type" value="Genomic_DNA"/>
</dbReference>
<sequence length="87" mass="9334">MIVATLDARPQPDPRGGVITHFARPGPAWCPPTGTLVVRPRNLRCVADQIPAAADGRRTRDQARSAELTTPLGDISIVYGLTCNQSQ</sequence>
<dbReference type="Proteomes" id="UP000681340">
    <property type="component" value="Unassembled WGS sequence"/>
</dbReference>